<sequence length="121" mass="13622">MVLSPRIDFNSLWISKGDLSATFADPLELIIIHFLNVTSSQREIHSSVWESPLPSSCWQQRHHHELLLDKASSPRRDMRKGQGFLLSHEEVLNSASGSSTKWHIARNSSAVPGLPWSYTSS</sequence>
<evidence type="ECO:0000313" key="2">
    <source>
        <dbReference type="Proteomes" id="UP000735302"/>
    </source>
</evidence>
<dbReference type="AlphaFoldDB" id="A0AAV3ZGT9"/>
<protein>
    <submittedName>
        <fullName evidence="1">Uncharacterized protein</fullName>
    </submittedName>
</protein>
<name>A0AAV3ZGT9_9GAST</name>
<organism evidence="1 2">
    <name type="scientific">Plakobranchus ocellatus</name>
    <dbReference type="NCBI Taxonomy" id="259542"/>
    <lineage>
        <taxon>Eukaryota</taxon>
        <taxon>Metazoa</taxon>
        <taxon>Spiralia</taxon>
        <taxon>Lophotrochozoa</taxon>
        <taxon>Mollusca</taxon>
        <taxon>Gastropoda</taxon>
        <taxon>Heterobranchia</taxon>
        <taxon>Euthyneura</taxon>
        <taxon>Panpulmonata</taxon>
        <taxon>Sacoglossa</taxon>
        <taxon>Placobranchoidea</taxon>
        <taxon>Plakobranchidae</taxon>
        <taxon>Plakobranchus</taxon>
    </lineage>
</organism>
<keyword evidence="2" id="KW-1185">Reference proteome</keyword>
<proteinExistence type="predicted"/>
<dbReference type="EMBL" id="BLXT01002311">
    <property type="protein sequence ID" value="GFN93098.1"/>
    <property type="molecule type" value="Genomic_DNA"/>
</dbReference>
<reference evidence="1 2" key="1">
    <citation type="journal article" date="2021" name="Elife">
        <title>Chloroplast acquisition without the gene transfer in kleptoplastic sea slugs, Plakobranchus ocellatus.</title>
        <authorList>
            <person name="Maeda T."/>
            <person name="Takahashi S."/>
            <person name="Yoshida T."/>
            <person name="Shimamura S."/>
            <person name="Takaki Y."/>
            <person name="Nagai Y."/>
            <person name="Toyoda A."/>
            <person name="Suzuki Y."/>
            <person name="Arimoto A."/>
            <person name="Ishii H."/>
            <person name="Satoh N."/>
            <person name="Nishiyama T."/>
            <person name="Hasebe M."/>
            <person name="Maruyama T."/>
            <person name="Minagawa J."/>
            <person name="Obokata J."/>
            <person name="Shigenobu S."/>
        </authorList>
    </citation>
    <scope>NUCLEOTIDE SEQUENCE [LARGE SCALE GENOMIC DNA]</scope>
</reference>
<accession>A0AAV3ZGT9</accession>
<dbReference type="Proteomes" id="UP000735302">
    <property type="component" value="Unassembled WGS sequence"/>
</dbReference>
<evidence type="ECO:0000313" key="1">
    <source>
        <dbReference type="EMBL" id="GFN93098.1"/>
    </source>
</evidence>
<gene>
    <name evidence="1" type="ORF">PoB_001960400</name>
</gene>
<comment type="caution">
    <text evidence="1">The sequence shown here is derived from an EMBL/GenBank/DDBJ whole genome shotgun (WGS) entry which is preliminary data.</text>
</comment>